<organism evidence="10 11">
    <name type="scientific">Nitzschia inconspicua</name>
    <dbReference type="NCBI Taxonomy" id="303405"/>
    <lineage>
        <taxon>Eukaryota</taxon>
        <taxon>Sar</taxon>
        <taxon>Stramenopiles</taxon>
        <taxon>Ochrophyta</taxon>
        <taxon>Bacillariophyta</taxon>
        <taxon>Bacillariophyceae</taxon>
        <taxon>Bacillariophycidae</taxon>
        <taxon>Bacillariales</taxon>
        <taxon>Bacillariaceae</taxon>
        <taxon>Nitzschia</taxon>
    </lineage>
</organism>
<dbReference type="Pfam" id="PF01467">
    <property type="entry name" value="CTP_transf_like"/>
    <property type="match status" value="1"/>
</dbReference>
<keyword evidence="11" id="KW-1185">Reference proteome</keyword>
<accession>A0A9K3KGH1</accession>
<gene>
    <name evidence="10" type="ORF">IV203_020665</name>
</gene>
<keyword evidence="5" id="KW-0443">Lipid metabolism</keyword>
<dbReference type="EMBL" id="JAGRRH010000024">
    <property type="protein sequence ID" value="KAG7342721.1"/>
    <property type="molecule type" value="Genomic_DNA"/>
</dbReference>
<dbReference type="NCBIfam" id="TIGR00125">
    <property type="entry name" value="cyt_tran_rel"/>
    <property type="match status" value="1"/>
</dbReference>
<dbReference type="GO" id="GO:0006646">
    <property type="term" value="P:phosphatidylethanolamine biosynthetic process"/>
    <property type="evidence" value="ECO:0007669"/>
    <property type="project" value="InterPro"/>
</dbReference>
<evidence type="ECO:0000256" key="1">
    <source>
        <dbReference type="ARBA" id="ARBA00010101"/>
    </source>
</evidence>
<evidence type="ECO:0000256" key="2">
    <source>
        <dbReference type="ARBA" id="ARBA00022516"/>
    </source>
</evidence>
<proteinExistence type="inferred from homology"/>
<dbReference type="InterPro" id="IPR004821">
    <property type="entry name" value="Cyt_trans-like"/>
</dbReference>
<reference evidence="10" key="1">
    <citation type="journal article" date="2021" name="Sci. Rep.">
        <title>Diploid genomic architecture of Nitzschia inconspicua, an elite biomass production diatom.</title>
        <authorList>
            <person name="Oliver A."/>
            <person name="Podell S."/>
            <person name="Pinowska A."/>
            <person name="Traller J.C."/>
            <person name="Smith S.R."/>
            <person name="McClure R."/>
            <person name="Beliaev A."/>
            <person name="Bohutskyi P."/>
            <person name="Hill E.A."/>
            <person name="Rabines A."/>
            <person name="Zheng H."/>
            <person name="Allen L.Z."/>
            <person name="Kuo A."/>
            <person name="Grigoriev I.V."/>
            <person name="Allen A.E."/>
            <person name="Hazlebeck D."/>
            <person name="Allen E.E."/>
        </authorList>
    </citation>
    <scope>NUCLEOTIDE SEQUENCE</scope>
    <source>
        <strain evidence="10">Hildebrandi</strain>
    </source>
</reference>
<evidence type="ECO:0000259" key="9">
    <source>
        <dbReference type="Pfam" id="PF01467"/>
    </source>
</evidence>
<name>A0A9K3KGH1_9STRA</name>
<sequence>MSMAPPMDETICDDNSDGQTRTAVRRRSEIPKLGPEPILLSRKEVDALYEILDAVRTALQRLHVEYIVTGGSLLGAIRQHSILFCDDDIDIAVLWNENDTPNNNTYEDVVVPKLQEMLGNEFVYQVRPWEGGDRVRSKRINNVFLDLFVIRKYQNEAELRNVIGIKKNGQSQPQTYVQDILDKLHAAVNHGRNGSSSLWLSQPLFPCWHFSTRKAIEMWVREVYKEWELYPLQRELKFGPLVGIQGPHTPVRLLKRAFGDDCFQVYYQSASHKESKHATTAETNSTFGSTTNLPPLTHTGGTWEGGQKAPLQEEHYVPMQPVNRAKRRPTLHCKQSLLEYLQNESAREEKYYENTLGKVQSNELTNATYDPLSNERQLEDRSRPRRTVYLDGVFDLFHIGHLEAIQQCAILGDRVIVGVTGDEDATGYKRRPIVPEDERVAIVKALSIVDEVVCPCPLIVTEAFMKEFGIDLVVHGFANDADAERQREFFEIPVKLGKFQRISYFNGLSTTDRIRNIHQIVNDKETNSHSNQIQEDDKSTPTNTKWFGASLAAASRFSPVIPIDPFPLPLRIVMESHIEKARINRKEALNAIRCATGEAKYEDIMTQFRSIFAKEIDFKVHEESLFHPLMLTLFASAHLPSDTDLSLIHTLPDKQAKDRLLYELTQNPGPFHAAYDNFVLNVCAPRFAALMGQDCTEIYYQSFPCLRIVQPNEFSIGPHADVAYGHHPCSVNFYVPLTRIGGASSLFLESRPGAEDWHSLEGNLGDAKHFAGAICMHWTTDNTTPFTRVSLDFRLIEGQMYHAIQCGGDQPGGKMDVYRKTPGYYSKCVREVLIDGGVVWKRVYPTTLSPPDYRVGFPWTVKSWDKFWGKQNHGT</sequence>
<evidence type="ECO:0000256" key="4">
    <source>
        <dbReference type="ARBA" id="ARBA00022695"/>
    </source>
</evidence>
<feature type="region of interest" description="Disordered" evidence="8">
    <location>
        <begin position="1"/>
        <end position="24"/>
    </location>
</feature>
<dbReference type="InterPro" id="IPR044608">
    <property type="entry name" value="Ect1/PCYT2"/>
</dbReference>
<evidence type="ECO:0000256" key="8">
    <source>
        <dbReference type="SAM" id="MobiDB-lite"/>
    </source>
</evidence>
<keyword evidence="6" id="KW-0594">Phospholipid biosynthesis</keyword>
<keyword evidence="2" id="KW-0444">Lipid biosynthesis</keyword>
<evidence type="ECO:0000256" key="6">
    <source>
        <dbReference type="ARBA" id="ARBA00023209"/>
    </source>
</evidence>
<keyword evidence="7" id="KW-1208">Phospholipid metabolism</keyword>
<evidence type="ECO:0000313" key="10">
    <source>
        <dbReference type="EMBL" id="KAG7342721.1"/>
    </source>
</evidence>
<evidence type="ECO:0000256" key="3">
    <source>
        <dbReference type="ARBA" id="ARBA00022679"/>
    </source>
</evidence>
<evidence type="ECO:0000256" key="7">
    <source>
        <dbReference type="ARBA" id="ARBA00023264"/>
    </source>
</evidence>
<protein>
    <submittedName>
        <fullName evidence="10">Glycerol-3-phosphate cytidylyltransferase</fullName>
    </submittedName>
</protein>
<keyword evidence="3" id="KW-0808">Transferase</keyword>
<evidence type="ECO:0000313" key="11">
    <source>
        <dbReference type="Proteomes" id="UP000693970"/>
    </source>
</evidence>
<comment type="similarity">
    <text evidence="1">Belongs to the cytidylyltransferase family.</text>
</comment>
<reference evidence="10" key="2">
    <citation type="submission" date="2021-04" db="EMBL/GenBank/DDBJ databases">
        <authorList>
            <person name="Podell S."/>
        </authorList>
    </citation>
    <scope>NUCLEOTIDE SEQUENCE</scope>
    <source>
        <strain evidence="10">Hildebrandi</strain>
    </source>
</reference>
<dbReference type="Proteomes" id="UP000693970">
    <property type="component" value="Unassembled WGS sequence"/>
</dbReference>
<dbReference type="OrthoDB" id="10260017at2759"/>
<dbReference type="PANTHER" id="PTHR45780">
    <property type="entry name" value="ETHANOLAMINE-PHOSPHATE CYTIDYLYLTRANSFERASE"/>
    <property type="match status" value="1"/>
</dbReference>
<dbReference type="AlphaFoldDB" id="A0A9K3KGH1"/>
<feature type="domain" description="Cytidyltransferase-like" evidence="9">
    <location>
        <begin position="390"/>
        <end position="485"/>
    </location>
</feature>
<keyword evidence="4 10" id="KW-0548">Nucleotidyltransferase</keyword>
<dbReference type="PANTHER" id="PTHR45780:SF2">
    <property type="entry name" value="ETHANOLAMINE-PHOSPHATE CYTIDYLYLTRANSFERASE"/>
    <property type="match status" value="1"/>
</dbReference>
<dbReference type="GO" id="GO:0005737">
    <property type="term" value="C:cytoplasm"/>
    <property type="evidence" value="ECO:0007669"/>
    <property type="project" value="TreeGrafter"/>
</dbReference>
<evidence type="ECO:0000256" key="5">
    <source>
        <dbReference type="ARBA" id="ARBA00023098"/>
    </source>
</evidence>
<comment type="caution">
    <text evidence="10">The sequence shown here is derived from an EMBL/GenBank/DDBJ whole genome shotgun (WGS) entry which is preliminary data.</text>
</comment>
<dbReference type="GO" id="GO:0004306">
    <property type="term" value="F:ethanolamine-phosphate cytidylyltransferase activity"/>
    <property type="evidence" value="ECO:0007669"/>
    <property type="project" value="InterPro"/>
</dbReference>